<gene>
    <name evidence="2" type="ORF">ACFQJC_08380</name>
</gene>
<comment type="caution">
    <text evidence="2">The sequence shown here is derived from an EMBL/GenBank/DDBJ whole genome shotgun (WGS) entry which is preliminary data.</text>
</comment>
<sequence>MISRRTRARAEFAVALFSAVVIRYSRRKLRDHEGGRGPLPPLSNGSVALGAVWQGVRLWSYDRDIWGFRTSRSRRFLFALFIFGARRALFSRSESFRSSFGFGRVVGTIGYRFWYGVMRPLPGTED</sequence>
<accession>A0ABD5ZE09</accession>
<dbReference type="AlphaFoldDB" id="A0ABD5ZE09"/>
<dbReference type="InterPro" id="IPR058410">
    <property type="entry name" value="DUF8097"/>
</dbReference>
<evidence type="ECO:0000313" key="2">
    <source>
        <dbReference type="EMBL" id="MFC7203527.1"/>
    </source>
</evidence>
<evidence type="ECO:0000313" key="3">
    <source>
        <dbReference type="Proteomes" id="UP001596481"/>
    </source>
</evidence>
<keyword evidence="3" id="KW-1185">Reference proteome</keyword>
<reference evidence="2 3" key="1">
    <citation type="journal article" date="2019" name="Int. J. Syst. Evol. Microbiol.">
        <title>The Global Catalogue of Microorganisms (GCM) 10K type strain sequencing project: providing services to taxonomists for standard genome sequencing and annotation.</title>
        <authorList>
            <consortium name="The Broad Institute Genomics Platform"/>
            <consortium name="The Broad Institute Genome Sequencing Center for Infectious Disease"/>
            <person name="Wu L."/>
            <person name="Ma J."/>
        </authorList>
    </citation>
    <scope>NUCLEOTIDE SEQUENCE [LARGE SCALE GENOMIC DNA]</scope>
    <source>
        <strain evidence="2 3">DSM 29988</strain>
    </source>
</reference>
<dbReference type="Proteomes" id="UP001596481">
    <property type="component" value="Unassembled WGS sequence"/>
</dbReference>
<name>A0ABD5ZE09_9EURY</name>
<proteinExistence type="predicted"/>
<dbReference type="EMBL" id="JBHTAA010000005">
    <property type="protein sequence ID" value="MFC7203527.1"/>
    <property type="molecule type" value="Genomic_DNA"/>
</dbReference>
<dbReference type="Pfam" id="PF26397">
    <property type="entry name" value="DUF8097"/>
    <property type="match status" value="1"/>
</dbReference>
<protein>
    <recommendedName>
        <fullName evidence="1">DUF8097 domain-containing protein</fullName>
    </recommendedName>
</protein>
<feature type="domain" description="DUF8097" evidence="1">
    <location>
        <begin position="1"/>
        <end position="125"/>
    </location>
</feature>
<evidence type="ECO:0000259" key="1">
    <source>
        <dbReference type="Pfam" id="PF26397"/>
    </source>
</evidence>
<organism evidence="2 3">
    <name type="scientific">Haloferax namakaokahaiae</name>
    <dbReference type="NCBI Taxonomy" id="1748331"/>
    <lineage>
        <taxon>Archaea</taxon>
        <taxon>Methanobacteriati</taxon>
        <taxon>Methanobacteriota</taxon>
        <taxon>Stenosarchaea group</taxon>
        <taxon>Halobacteria</taxon>
        <taxon>Halobacteriales</taxon>
        <taxon>Haloferacaceae</taxon>
        <taxon>Haloferax</taxon>
    </lineage>
</organism>
<dbReference type="RefSeq" id="WP_390222866.1">
    <property type="nucleotide sequence ID" value="NZ_JBHTAA010000005.1"/>
</dbReference>